<organism evidence="1 2">
    <name type="scientific">Sphingobacterium spiritivorum ATCC 33861</name>
    <dbReference type="NCBI Taxonomy" id="525373"/>
    <lineage>
        <taxon>Bacteria</taxon>
        <taxon>Pseudomonadati</taxon>
        <taxon>Bacteroidota</taxon>
        <taxon>Sphingobacteriia</taxon>
        <taxon>Sphingobacteriales</taxon>
        <taxon>Sphingobacteriaceae</taxon>
        <taxon>Sphingobacterium</taxon>
    </lineage>
</organism>
<protein>
    <submittedName>
        <fullName evidence="1">Uncharacterized protein</fullName>
    </submittedName>
</protein>
<dbReference type="HOGENOM" id="CLU_3296712_0_0_10"/>
<dbReference type="Proteomes" id="UP000006258">
    <property type="component" value="Unassembled WGS sequence"/>
</dbReference>
<comment type="caution">
    <text evidence="1">The sequence shown here is derived from an EMBL/GenBank/DDBJ whole genome shotgun (WGS) entry which is preliminary data.</text>
</comment>
<dbReference type="EMBL" id="ACHA02000005">
    <property type="protein sequence ID" value="EFK58814.1"/>
    <property type="molecule type" value="Genomic_DNA"/>
</dbReference>
<sequence length="40" mass="4605">MLNYLIRNNYAYETTKIHSSKNSDPDPIILSELSDNALYS</sequence>
<name>D7VKL2_SPHSI</name>
<keyword evidence="2" id="KW-1185">Reference proteome</keyword>
<evidence type="ECO:0000313" key="2">
    <source>
        <dbReference type="Proteomes" id="UP000006258"/>
    </source>
</evidence>
<accession>D7VKL2</accession>
<dbReference type="AlphaFoldDB" id="D7VKL2"/>
<evidence type="ECO:0000313" key="1">
    <source>
        <dbReference type="EMBL" id="EFK58814.1"/>
    </source>
</evidence>
<reference evidence="1" key="1">
    <citation type="submission" date="2010-07" db="EMBL/GenBank/DDBJ databases">
        <authorList>
            <person name="Muzny D."/>
            <person name="Qin X."/>
            <person name="Buhay C."/>
            <person name="Dugan-Rocha S."/>
            <person name="Ding Y."/>
            <person name="Chen G."/>
            <person name="Hawes A."/>
            <person name="Holder M."/>
            <person name="Jhangiani S."/>
            <person name="Johnson A."/>
            <person name="Khan Z."/>
            <person name="Li Z."/>
            <person name="Liu W."/>
            <person name="Liu X."/>
            <person name="Perez L."/>
            <person name="Shen H."/>
            <person name="Wang Q."/>
            <person name="Watt J."/>
            <person name="Xi L."/>
            <person name="Xin Y."/>
            <person name="Zhou J."/>
            <person name="Deng J."/>
            <person name="Jiang H."/>
            <person name="Liu Y."/>
            <person name="Qu J."/>
            <person name="Song X.-Z."/>
            <person name="Zhang L."/>
            <person name="Villasana D."/>
            <person name="Johnson A."/>
            <person name="Liu J."/>
            <person name="Liyanage D."/>
            <person name="Lorensuhewa L."/>
            <person name="Robinson T."/>
            <person name="Song A."/>
            <person name="Song B.-B."/>
            <person name="Dinh H."/>
            <person name="Thornton R."/>
            <person name="Coyle M."/>
            <person name="Francisco L."/>
            <person name="Jackson L."/>
            <person name="Javaid M."/>
            <person name="Korchina V."/>
            <person name="Kovar C."/>
            <person name="Mata R."/>
            <person name="Mathew T."/>
            <person name="Ngo R."/>
            <person name="Nguyen L."/>
            <person name="Nguyen N."/>
            <person name="Okwuonu G."/>
            <person name="Ongeri F."/>
            <person name="Pham C."/>
            <person name="Simmons D."/>
            <person name="Wilczek-Boney K."/>
            <person name="Hale W."/>
            <person name="Jakkamsetti A."/>
            <person name="Pham P."/>
            <person name="Ruth R."/>
            <person name="San Lucas F."/>
            <person name="Warren J."/>
            <person name="Zhang J."/>
            <person name="Zhao Z."/>
            <person name="Zhou C."/>
            <person name="Zhu D."/>
            <person name="Lee S."/>
            <person name="Bess C."/>
            <person name="Blankenburg K."/>
            <person name="Forbes L."/>
            <person name="Fu Q."/>
            <person name="Gubbala S."/>
            <person name="Hirani K."/>
            <person name="Jayaseelan J.C."/>
            <person name="Lara F."/>
            <person name="Munidasa M."/>
            <person name="Palculict T."/>
            <person name="Patil S."/>
            <person name="Pu L.-L."/>
            <person name="Saada N."/>
            <person name="Tang L."/>
            <person name="Weissenberger G."/>
            <person name="Zhu Y."/>
            <person name="Hemphill L."/>
            <person name="Shang Y."/>
            <person name="Youmans B."/>
            <person name="Ayvaz T."/>
            <person name="Ross M."/>
            <person name="Santibanez J."/>
            <person name="Aqrawi P."/>
            <person name="Gross S."/>
            <person name="Joshi V."/>
            <person name="Fowler G."/>
            <person name="Nazareth L."/>
            <person name="Reid J."/>
            <person name="Worley K."/>
            <person name="Petrosino J."/>
            <person name="Highlander S."/>
            <person name="Gibbs R."/>
        </authorList>
    </citation>
    <scope>NUCLEOTIDE SEQUENCE [LARGE SCALE GENOMIC DNA]</scope>
    <source>
        <strain evidence="1">ATCC 33861</strain>
    </source>
</reference>
<gene>
    <name evidence="1" type="ORF">HMPREF0766_11531</name>
</gene>
<proteinExistence type="predicted"/>